<dbReference type="OrthoDB" id="2017893at2759"/>
<evidence type="ECO:0000256" key="4">
    <source>
        <dbReference type="ARBA" id="ARBA00022912"/>
    </source>
</evidence>
<dbReference type="InterPro" id="IPR029021">
    <property type="entry name" value="Prot-tyrosine_phosphatase-like"/>
</dbReference>
<feature type="region of interest" description="Disordered" evidence="5">
    <location>
        <begin position="329"/>
        <end position="371"/>
    </location>
</feature>
<organism evidence="8 9">
    <name type="scientific">Laccaria amethystina LaAM-08-1</name>
    <dbReference type="NCBI Taxonomy" id="1095629"/>
    <lineage>
        <taxon>Eukaryota</taxon>
        <taxon>Fungi</taxon>
        <taxon>Dikarya</taxon>
        <taxon>Basidiomycota</taxon>
        <taxon>Agaricomycotina</taxon>
        <taxon>Agaricomycetes</taxon>
        <taxon>Agaricomycetidae</taxon>
        <taxon>Agaricales</taxon>
        <taxon>Agaricineae</taxon>
        <taxon>Hydnangiaceae</taxon>
        <taxon>Laccaria</taxon>
    </lineage>
</organism>
<reference evidence="8 9" key="1">
    <citation type="submission" date="2014-04" db="EMBL/GenBank/DDBJ databases">
        <authorList>
            <consortium name="DOE Joint Genome Institute"/>
            <person name="Kuo A."/>
            <person name="Kohler A."/>
            <person name="Nagy L.G."/>
            <person name="Floudas D."/>
            <person name="Copeland A."/>
            <person name="Barry K.W."/>
            <person name="Cichocki N."/>
            <person name="Veneault-Fourrey C."/>
            <person name="LaButti K."/>
            <person name="Lindquist E.A."/>
            <person name="Lipzen A."/>
            <person name="Lundell T."/>
            <person name="Morin E."/>
            <person name="Murat C."/>
            <person name="Sun H."/>
            <person name="Tunlid A."/>
            <person name="Henrissat B."/>
            <person name="Grigoriev I.V."/>
            <person name="Hibbett D.S."/>
            <person name="Martin F."/>
            <person name="Nordberg H.P."/>
            <person name="Cantor M.N."/>
            <person name="Hua S.X."/>
        </authorList>
    </citation>
    <scope>NUCLEOTIDE SEQUENCE [LARGE SCALE GENOMIC DNA]</scope>
    <source>
        <strain evidence="8 9">LaAM-08-1</strain>
    </source>
</reference>
<feature type="domain" description="Tyrosine-protein phosphatase" evidence="6">
    <location>
        <begin position="1"/>
        <end position="156"/>
    </location>
</feature>
<evidence type="ECO:0000256" key="3">
    <source>
        <dbReference type="ARBA" id="ARBA00022801"/>
    </source>
</evidence>
<dbReference type="EC" id="3.1.3.48" evidence="2"/>
<dbReference type="InterPro" id="IPR000340">
    <property type="entry name" value="Dual-sp_phosphatase_cat-dom"/>
</dbReference>
<proteinExistence type="inferred from homology"/>
<evidence type="ECO:0000256" key="1">
    <source>
        <dbReference type="ARBA" id="ARBA00008601"/>
    </source>
</evidence>
<evidence type="ECO:0000313" key="9">
    <source>
        <dbReference type="Proteomes" id="UP000054477"/>
    </source>
</evidence>
<dbReference type="EMBL" id="KN838553">
    <property type="protein sequence ID" value="KIK06375.1"/>
    <property type="molecule type" value="Genomic_DNA"/>
</dbReference>
<feature type="compositionally biased region" description="Polar residues" evidence="5">
    <location>
        <begin position="329"/>
        <end position="339"/>
    </location>
</feature>
<dbReference type="SUPFAM" id="SSF52799">
    <property type="entry name" value="(Phosphotyrosine protein) phosphatases II"/>
    <property type="match status" value="1"/>
</dbReference>
<dbReference type="InterPro" id="IPR000387">
    <property type="entry name" value="Tyr_Pase_dom"/>
</dbReference>
<dbReference type="GO" id="GO:0008138">
    <property type="term" value="F:protein tyrosine/serine/threonine phosphatase activity"/>
    <property type="evidence" value="ECO:0007669"/>
    <property type="project" value="TreeGrafter"/>
</dbReference>
<dbReference type="STRING" id="1095629.A0A0C9X2L2"/>
<accession>A0A0C9X2L2</accession>
<protein>
    <recommendedName>
        <fullName evidence="2">protein-tyrosine-phosphatase</fullName>
        <ecNumber evidence="2">3.1.3.48</ecNumber>
    </recommendedName>
</protein>
<keyword evidence="3" id="KW-0378">Hydrolase</keyword>
<dbReference type="Proteomes" id="UP000054477">
    <property type="component" value="Unassembled WGS sequence"/>
</dbReference>
<feature type="region of interest" description="Disordered" evidence="5">
    <location>
        <begin position="227"/>
        <end position="276"/>
    </location>
</feature>
<dbReference type="SMART" id="SM00195">
    <property type="entry name" value="DSPc"/>
    <property type="match status" value="1"/>
</dbReference>
<dbReference type="PANTHER" id="PTHR45848:SF4">
    <property type="entry name" value="DUAL SPECIFICITY PROTEIN PHOSPHATASE 12"/>
    <property type="match status" value="1"/>
</dbReference>
<reference evidence="9" key="2">
    <citation type="submission" date="2015-01" db="EMBL/GenBank/DDBJ databases">
        <title>Evolutionary Origins and Diversification of the Mycorrhizal Mutualists.</title>
        <authorList>
            <consortium name="DOE Joint Genome Institute"/>
            <consortium name="Mycorrhizal Genomics Consortium"/>
            <person name="Kohler A."/>
            <person name="Kuo A."/>
            <person name="Nagy L.G."/>
            <person name="Floudas D."/>
            <person name="Copeland A."/>
            <person name="Barry K.W."/>
            <person name="Cichocki N."/>
            <person name="Veneault-Fourrey C."/>
            <person name="LaButti K."/>
            <person name="Lindquist E.A."/>
            <person name="Lipzen A."/>
            <person name="Lundell T."/>
            <person name="Morin E."/>
            <person name="Murat C."/>
            <person name="Riley R."/>
            <person name="Ohm R."/>
            <person name="Sun H."/>
            <person name="Tunlid A."/>
            <person name="Henrissat B."/>
            <person name="Grigoriev I.V."/>
            <person name="Hibbett D.S."/>
            <person name="Martin F."/>
        </authorList>
    </citation>
    <scope>NUCLEOTIDE SEQUENCE [LARGE SCALE GENOMIC DNA]</scope>
    <source>
        <strain evidence="9">LaAM-08-1</strain>
    </source>
</reference>
<evidence type="ECO:0000256" key="5">
    <source>
        <dbReference type="SAM" id="MobiDB-lite"/>
    </source>
</evidence>
<dbReference type="Gene3D" id="3.90.190.10">
    <property type="entry name" value="Protein tyrosine phosphatase superfamily"/>
    <property type="match status" value="1"/>
</dbReference>
<comment type="similarity">
    <text evidence="1">Belongs to the protein-tyrosine phosphatase family. Non-receptor class dual specificity subfamily.</text>
</comment>
<feature type="compositionally biased region" description="Polar residues" evidence="5">
    <location>
        <begin position="252"/>
        <end position="269"/>
    </location>
</feature>
<evidence type="ECO:0000259" key="6">
    <source>
        <dbReference type="PROSITE" id="PS50054"/>
    </source>
</evidence>
<gene>
    <name evidence="8" type="ORF">K443DRAFT_278233</name>
</gene>
<dbReference type="Pfam" id="PF00782">
    <property type="entry name" value="DSPc"/>
    <property type="match status" value="1"/>
</dbReference>
<feature type="domain" description="Tyrosine specific protein phosphatases" evidence="7">
    <location>
        <begin position="61"/>
        <end position="137"/>
    </location>
</feature>
<evidence type="ECO:0000256" key="2">
    <source>
        <dbReference type="ARBA" id="ARBA00013064"/>
    </source>
</evidence>
<feature type="compositionally biased region" description="Low complexity" evidence="5">
    <location>
        <begin position="234"/>
        <end position="251"/>
    </location>
</feature>
<dbReference type="InterPro" id="IPR020422">
    <property type="entry name" value="TYR_PHOSPHATASE_DUAL_dom"/>
</dbReference>
<dbReference type="GO" id="GO:0005634">
    <property type="term" value="C:nucleus"/>
    <property type="evidence" value="ECO:0007669"/>
    <property type="project" value="TreeGrafter"/>
</dbReference>
<keyword evidence="9" id="KW-1185">Reference proteome</keyword>
<dbReference type="PROSITE" id="PS50056">
    <property type="entry name" value="TYR_PHOSPHATASE_2"/>
    <property type="match status" value="1"/>
</dbReference>
<sequence length="520" mass="57281">MDEIIKGLWIGDLISAKNVERLKKNKIYSVLSAMRGRINIRETFIHHQILLDDSEDADILVHLLPSIHFIQAELDKGRGVLVHCHAGISEAYFLSLRMSLNLRTGRSSTIVAAYLMYSRNLDPSSALELIRKARPNIDPNPGFLQQLEIFHKSRYQISRQDKNVRMFYMGRAVEEVMNGDGSLPETKMFAKFPRTPSDSSPTTPCSPRRRIRCKMCRQELATREHMLDHGQLGPATPATSTPVTSRRPSASIQPRSRALSNAQTWPTNDLSKRRPSMLSDVPISFAAVDTEDSEGAKPAPVLPQHQDLATRRLSGHQAQALSLTSLRKMSRGANSTASASALEMEEEVGYPQSGISEHPPKTMSTTSEAPPADLSIKAAEILGRRLSHSMISSALETQLPEQEDHPTTHLISPNDLAAQLYAHPKLAELRSISGPSSPVVSTPVSAPILANSKCSGYFVEPMKWMEPFLESGQLAGKILCPNKKCGAKLGNYDWAGVCCGCKAWVTPGFCINRSKVDEVV</sequence>
<evidence type="ECO:0000259" key="7">
    <source>
        <dbReference type="PROSITE" id="PS50056"/>
    </source>
</evidence>
<name>A0A0C9X2L2_9AGAR</name>
<dbReference type="PROSITE" id="PS50054">
    <property type="entry name" value="TYR_PHOSPHATASE_DUAL"/>
    <property type="match status" value="1"/>
</dbReference>
<keyword evidence="4" id="KW-0904">Protein phosphatase</keyword>
<dbReference type="AlphaFoldDB" id="A0A0C9X2L2"/>
<dbReference type="CDD" id="cd14498">
    <property type="entry name" value="DSP"/>
    <property type="match status" value="1"/>
</dbReference>
<dbReference type="PANTHER" id="PTHR45848">
    <property type="entry name" value="DUAL SPECIFICITY PROTEIN PHOSPHATASE 12 FAMILY MEMBER"/>
    <property type="match status" value="1"/>
</dbReference>
<dbReference type="GO" id="GO:0004725">
    <property type="term" value="F:protein tyrosine phosphatase activity"/>
    <property type="evidence" value="ECO:0007669"/>
    <property type="project" value="UniProtKB-EC"/>
</dbReference>
<evidence type="ECO:0000313" key="8">
    <source>
        <dbReference type="EMBL" id="KIK06375.1"/>
    </source>
</evidence>
<dbReference type="HOGENOM" id="CLU_023312_4_0_1"/>